<evidence type="ECO:0000313" key="2">
    <source>
        <dbReference type="Proteomes" id="UP000789901"/>
    </source>
</evidence>
<protein>
    <submittedName>
        <fullName evidence="1">20397_t:CDS:1</fullName>
    </submittedName>
</protein>
<evidence type="ECO:0000313" key="1">
    <source>
        <dbReference type="EMBL" id="CAG8835409.1"/>
    </source>
</evidence>
<gene>
    <name evidence="1" type="ORF">GMARGA_LOCUS32556</name>
</gene>
<dbReference type="EMBL" id="CAJVQB010051411">
    <property type="protein sequence ID" value="CAG8835409.1"/>
    <property type="molecule type" value="Genomic_DNA"/>
</dbReference>
<organism evidence="1 2">
    <name type="scientific">Gigaspora margarita</name>
    <dbReference type="NCBI Taxonomy" id="4874"/>
    <lineage>
        <taxon>Eukaryota</taxon>
        <taxon>Fungi</taxon>
        <taxon>Fungi incertae sedis</taxon>
        <taxon>Mucoromycota</taxon>
        <taxon>Glomeromycotina</taxon>
        <taxon>Glomeromycetes</taxon>
        <taxon>Diversisporales</taxon>
        <taxon>Gigasporaceae</taxon>
        <taxon>Gigaspora</taxon>
    </lineage>
</organism>
<feature type="non-terminal residue" evidence="1">
    <location>
        <position position="1"/>
    </location>
</feature>
<reference evidence="1 2" key="1">
    <citation type="submission" date="2021-06" db="EMBL/GenBank/DDBJ databases">
        <authorList>
            <person name="Kallberg Y."/>
            <person name="Tangrot J."/>
            <person name="Rosling A."/>
        </authorList>
    </citation>
    <scope>NUCLEOTIDE SEQUENCE [LARGE SCALE GENOMIC DNA]</scope>
    <source>
        <strain evidence="1 2">120-4 pot B 10/14</strain>
    </source>
</reference>
<accession>A0ABN7WM70</accession>
<comment type="caution">
    <text evidence="1">The sequence shown here is derived from an EMBL/GenBank/DDBJ whole genome shotgun (WGS) entry which is preliminary data.</text>
</comment>
<proteinExistence type="predicted"/>
<dbReference type="Proteomes" id="UP000789901">
    <property type="component" value="Unassembled WGS sequence"/>
</dbReference>
<keyword evidence="2" id="KW-1185">Reference proteome</keyword>
<feature type="non-terminal residue" evidence="1">
    <location>
        <position position="67"/>
    </location>
</feature>
<name>A0ABN7WM70_GIGMA</name>
<sequence length="67" mass="7563">PLVITNKIARSGVTKKLSIEYKKATKKSPTKTSAVTKEPAIEPDDLYIEYLEDLIKECDTLIKKLIK</sequence>